<protein>
    <recommendedName>
        <fullName evidence="10">G-protein coupled receptors family 1 profile domain-containing protein</fullName>
    </recommendedName>
</protein>
<feature type="transmembrane region" description="Helical" evidence="7">
    <location>
        <begin position="438"/>
        <end position="461"/>
    </location>
</feature>
<evidence type="ECO:0000313" key="9">
    <source>
        <dbReference type="Proteomes" id="UP000494206"/>
    </source>
</evidence>
<comment type="similarity">
    <text evidence="2">Belongs to the nematode receptor-like protein srd family.</text>
</comment>
<feature type="transmembrane region" description="Helical" evidence="7">
    <location>
        <begin position="298"/>
        <end position="323"/>
    </location>
</feature>
<evidence type="ECO:0008006" key="10">
    <source>
        <dbReference type="Google" id="ProtNLM"/>
    </source>
</evidence>
<organism evidence="8 9">
    <name type="scientific">Caenorhabditis bovis</name>
    <dbReference type="NCBI Taxonomy" id="2654633"/>
    <lineage>
        <taxon>Eukaryota</taxon>
        <taxon>Metazoa</taxon>
        <taxon>Ecdysozoa</taxon>
        <taxon>Nematoda</taxon>
        <taxon>Chromadorea</taxon>
        <taxon>Rhabditida</taxon>
        <taxon>Rhabditina</taxon>
        <taxon>Rhabditomorpha</taxon>
        <taxon>Rhabditoidea</taxon>
        <taxon>Rhabditidae</taxon>
        <taxon>Peloderinae</taxon>
        <taxon>Caenorhabditis</taxon>
    </lineage>
</organism>
<proteinExistence type="inferred from homology"/>
<feature type="transmembrane region" description="Helical" evidence="7">
    <location>
        <begin position="55"/>
        <end position="80"/>
    </location>
</feature>
<feature type="transmembrane region" description="Helical" evidence="7">
    <location>
        <begin position="375"/>
        <end position="397"/>
    </location>
</feature>
<evidence type="ECO:0000256" key="7">
    <source>
        <dbReference type="SAM" id="Phobius"/>
    </source>
</evidence>
<keyword evidence="5 7" id="KW-0472">Membrane</keyword>
<accession>A0A8S1F778</accession>
<evidence type="ECO:0000256" key="4">
    <source>
        <dbReference type="ARBA" id="ARBA00022989"/>
    </source>
</evidence>
<evidence type="ECO:0000256" key="2">
    <source>
        <dbReference type="ARBA" id="ARBA00009166"/>
    </source>
</evidence>
<dbReference type="InterPro" id="IPR050920">
    <property type="entry name" value="Nematode_rcpt-like_delta"/>
</dbReference>
<evidence type="ECO:0000256" key="5">
    <source>
        <dbReference type="ARBA" id="ARBA00023136"/>
    </source>
</evidence>
<dbReference type="Pfam" id="PF10317">
    <property type="entry name" value="7TM_GPCR_Srd"/>
    <property type="match status" value="1"/>
</dbReference>
<feature type="transmembrane region" description="Helical" evidence="7">
    <location>
        <begin position="259"/>
        <end position="278"/>
    </location>
</feature>
<keyword evidence="3 7" id="KW-0812">Transmembrane</keyword>
<feature type="transmembrane region" description="Helical" evidence="7">
    <location>
        <begin position="92"/>
        <end position="114"/>
    </location>
</feature>
<feature type="transmembrane region" description="Helical" evidence="7">
    <location>
        <begin position="230"/>
        <end position="252"/>
    </location>
</feature>
<feature type="transmembrane region" description="Helical" evidence="7">
    <location>
        <begin position="335"/>
        <end position="355"/>
    </location>
</feature>
<dbReference type="InterPro" id="IPR019421">
    <property type="entry name" value="7TM_GPCR_serpentine_rcpt_Srd"/>
</dbReference>
<evidence type="ECO:0000313" key="8">
    <source>
        <dbReference type="EMBL" id="CAB3409598.1"/>
    </source>
</evidence>
<feature type="transmembrane region" description="Helical" evidence="7">
    <location>
        <begin position="196"/>
        <end position="218"/>
    </location>
</feature>
<comment type="caution">
    <text evidence="8">The sequence shown here is derived from an EMBL/GenBank/DDBJ whole genome shotgun (WGS) entry which is preliminary data.</text>
</comment>
<name>A0A8S1F778_9PELO</name>
<feature type="transmembrane region" description="Helical" evidence="7">
    <location>
        <begin position="490"/>
        <end position="509"/>
    </location>
</feature>
<feature type="region of interest" description="Disordered" evidence="6">
    <location>
        <begin position="571"/>
        <end position="595"/>
    </location>
</feature>
<dbReference type="OrthoDB" id="5810621at2759"/>
<dbReference type="PANTHER" id="PTHR22945">
    <property type="entry name" value="SERPENTINE RECEPTOR, CLASS D DELTA"/>
    <property type="match status" value="1"/>
</dbReference>
<dbReference type="GO" id="GO:0016020">
    <property type="term" value="C:membrane"/>
    <property type="evidence" value="ECO:0007669"/>
    <property type="project" value="UniProtKB-SubCell"/>
</dbReference>
<feature type="compositionally biased region" description="Basic and acidic residues" evidence="6">
    <location>
        <begin position="580"/>
        <end position="595"/>
    </location>
</feature>
<evidence type="ECO:0000256" key="3">
    <source>
        <dbReference type="ARBA" id="ARBA00022692"/>
    </source>
</evidence>
<gene>
    <name evidence="8" type="ORF">CBOVIS_LOCUS11231</name>
</gene>
<sequence>MGHPVFWIGLCFFKKRFARRFRQLEFQMRLIPYGIGLYYISNGVCRHFGPYVCYVGYSLMLHFLAHTLWSLLISFSYRCYVLYHPSPKGSTIAIILLIVYQLSFLQVTSFLYAYDDPNEIREILHQLFPSYNLTGSTISGTKNILCFSALYTILHMTLPIAPVYTIIILLRNIIIRKLSVVGVEMSGRVKVMHKQLLMALTYQALVPMFYSVAVASYACGQLGIMHHPVLEYMTFSSTLLVPVLAPLSSLIFVSPYRRFILLSHLLNTTAAAVVAGSTHKSWFSEESIEEMKESLVEVLYSALKPGSLISLGVYLVDMCFTIFHFFISHRISGDFTTIFLGTIYFPCIFLKINYIAEWISTAYFFRQINETINQIFNMTIILGCLAYNIMCTFVAKYQKPVPIAVSRAVFIPILLFTSFLVIAPKIILVAVFDKFFQFATQLFGSTFLIMQICVNIYKFAISKEYVEAMKKDEKTAENQSEVVSNARGRIVWASVFSFVLVVLTIPQIVDYLQPLEPYWITYHFLIQSISQLNSLFLSVAVFLILPTYRTAVFGGLAKIGKSKKASISPSRTVEPSVIEEPEKTEQPRAESEKTAVKPRIVQKPTKFGQHLARVGEIRIYMAPVHQLRIDPIVQ</sequence>
<dbReference type="AlphaFoldDB" id="A0A8S1F778"/>
<dbReference type="EMBL" id="CADEPM010000008">
    <property type="protein sequence ID" value="CAB3409598.1"/>
    <property type="molecule type" value="Genomic_DNA"/>
</dbReference>
<reference evidence="8 9" key="1">
    <citation type="submission" date="2020-04" db="EMBL/GenBank/DDBJ databases">
        <authorList>
            <person name="Laetsch R D."/>
            <person name="Stevens L."/>
            <person name="Kumar S."/>
            <person name="Blaxter L. M."/>
        </authorList>
    </citation>
    <scope>NUCLEOTIDE SEQUENCE [LARGE SCALE GENOMIC DNA]</scope>
</reference>
<comment type="subcellular location">
    <subcellularLocation>
        <location evidence="1">Membrane</location>
        <topology evidence="1">Multi-pass membrane protein</topology>
    </subcellularLocation>
</comment>
<evidence type="ECO:0000256" key="1">
    <source>
        <dbReference type="ARBA" id="ARBA00004141"/>
    </source>
</evidence>
<feature type="transmembrane region" description="Helical" evidence="7">
    <location>
        <begin position="409"/>
        <end position="432"/>
    </location>
</feature>
<evidence type="ECO:0000256" key="6">
    <source>
        <dbReference type="SAM" id="MobiDB-lite"/>
    </source>
</evidence>
<dbReference type="PANTHER" id="PTHR22945:SF90">
    <property type="entry name" value="G_PROTEIN_RECEP_F1_2 DOMAIN-CONTAINING PROTEIN"/>
    <property type="match status" value="1"/>
</dbReference>
<dbReference type="Proteomes" id="UP000494206">
    <property type="component" value="Unassembled WGS sequence"/>
</dbReference>
<keyword evidence="4 7" id="KW-1133">Transmembrane helix</keyword>
<keyword evidence="9" id="KW-1185">Reference proteome</keyword>
<feature type="transmembrane region" description="Helical" evidence="7">
    <location>
        <begin position="149"/>
        <end position="175"/>
    </location>
</feature>
<feature type="transmembrane region" description="Helical" evidence="7">
    <location>
        <begin position="529"/>
        <end position="548"/>
    </location>
</feature>